<sequence>MVASDPPPSYSSVAKPTPSSHRSHKQHKKPSDIVDDDNDKNESIGAHQHAPIRAKYSPEFLKDFASKNQSSSGDVLLDGTKLKLISGADATQFASEYLKTVKSIQNPSSKAVSRPAPTNVVFAMPTFNAVGRRALDFYMANATDIPKTHPLKGTKRRKNFLDKEEFSKINDAVTREYKRMSALLTGGVQHEEKASENVKKGSPLAGEVTAADEAQEEARAESRPDDKGEGPSHGISPPRHQFAHRSEEDTGDSSRKEERSEGRRRRRDRSRSGDRHLERRHRRDPDPNHFKDKEAHDRTSGAPPTLPEPASEDVLVDAVPVDKASSSGSRRSRRRDEDRGEGTSRRRSRRSEEDDAESRHEESGHSRRSRRHESRRGEERSGRRDGSRDTRRSRRHRDRRDDHDEDARSRRSHSRERRRRDDSKESRSTRRSERRRSRSRDKDRSERRERRERRAREKEEERARENAEEAAAFASAESDDVDVPEDSQSTIKARRPNLVARGSVMSLPYLSTNAASPPSNQGDYFRWRINISLTFLSSRQAEIDQSRHPKHCW</sequence>
<proteinExistence type="predicted"/>
<feature type="compositionally biased region" description="Basic and acidic residues" evidence="1">
    <location>
        <begin position="189"/>
        <end position="199"/>
    </location>
</feature>
<feature type="compositionally biased region" description="Basic and acidic residues" evidence="1">
    <location>
        <begin position="334"/>
        <end position="344"/>
    </location>
</feature>
<feature type="compositionally biased region" description="Polar residues" evidence="1">
    <location>
        <begin position="10"/>
        <end position="20"/>
    </location>
</feature>
<dbReference type="OrthoDB" id="3048996at2759"/>
<dbReference type="AlphaFoldDB" id="A0A5C3QHE2"/>
<name>A0A5C3QHE2_9AGAR</name>
<dbReference type="Proteomes" id="UP000305067">
    <property type="component" value="Unassembled WGS sequence"/>
</dbReference>
<feature type="compositionally biased region" description="Basic and acidic residues" evidence="1">
    <location>
        <begin position="244"/>
        <end position="261"/>
    </location>
</feature>
<feature type="compositionally biased region" description="Basic and acidic residues" evidence="1">
    <location>
        <begin position="399"/>
        <end position="409"/>
    </location>
</feature>
<evidence type="ECO:0000313" key="2">
    <source>
        <dbReference type="EMBL" id="TFK97713.1"/>
    </source>
</evidence>
<feature type="compositionally biased region" description="Basic and acidic residues" evidence="1">
    <location>
        <begin position="440"/>
        <end position="467"/>
    </location>
</feature>
<feature type="compositionally biased region" description="Basic and acidic residues" evidence="1">
    <location>
        <begin position="375"/>
        <end position="390"/>
    </location>
</feature>
<feature type="compositionally biased region" description="Basic and acidic residues" evidence="1">
    <location>
        <begin position="419"/>
        <end position="431"/>
    </location>
</feature>
<gene>
    <name evidence="2" type="ORF">BDV98DRAFT_255593</name>
</gene>
<dbReference type="EMBL" id="ML178845">
    <property type="protein sequence ID" value="TFK97713.1"/>
    <property type="molecule type" value="Genomic_DNA"/>
</dbReference>
<reference evidence="2 3" key="1">
    <citation type="journal article" date="2019" name="Nat. Ecol. Evol.">
        <title>Megaphylogeny resolves global patterns of mushroom evolution.</title>
        <authorList>
            <person name="Varga T."/>
            <person name="Krizsan K."/>
            <person name="Foldi C."/>
            <person name="Dima B."/>
            <person name="Sanchez-Garcia M."/>
            <person name="Sanchez-Ramirez S."/>
            <person name="Szollosi G.J."/>
            <person name="Szarkandi J.G."/>
            <person name="Papp V."/>
            <person name="Albert L."/>
            <person name="Andreopoulos W."/>
            <person name="Angelini C."/>
            <person name="Antonin V."/>
            <person name="Barry K.W."/>
            <person name="Bougher N.L."/>
            <person name="Buchanan P."/>
            <person name="Buyck B."/>
            <person name="Bense V."/>
            <person name="Catcheside P."/>
            <person name="Chovatia M."/>
            <person name="Cooper J."/>
            <person name="Damon W."/>
            <person name="Desjardin D."/>
            <person name="Finy P."/>
            <person name="Geml J."/>
            <person name="Haridas S."/>
            <person name="Hughes K."/>
            <person name="Justo A."/>
            <person name="Karasinski D."/>
            <person name="Kautmanova I."/>
            <person name="Kiss B."/>
            <person name="Kocsube S."/>
            <person name="Kotiranta H."/>
            <person name="LaButti K.M."/>
            <person name="Lechner B.E."/>
            <person name="Liimatainen K."/>
            <person name="Lipzen A."/>
            <person name="Lukacs Z."/>
            <person name="Mihaltcheva S."/>
            <person name="Morgado L.N."/>
            <person name="Niskanen T."/>
            <person name="Noordeloos M.E."/>
            <person name="Ohm R.A."/>
            <person name="Ortiz-Santana B."/>
            <person name="Ovrebo C."/>
            <person name="Racz N."/>
            <person name="Riley R."/>
            <person name="Savchenko A."/>
            <person name="Shiryaev A."/>
            <person name="Soop K."/>
            <person name="Spirin V."/>
            <person name="Szebenyi C."/>
            <person name="Tomsovsky M."/>
            <person name="Tulloss R.E."/>
            <person name="Uehling J."/>
            <person name="Grigoriev I.V."/>
            <person name="Vagvolgyi C."/>
            <person name="Papp T."/>
            <person name="Martin F.M."/>
            <person name="Miettinen O."/>
            <person name="Hibbett D.S."/>
            <person name="Nagy L.G."/>
        </authorList>
    </citation>
    <scope>NUCLEOTIDE SEQUENCE [LARGE SCALE GENOMIC DNA]</scope>
    <source>
        <strain evidence="2 3">CBS 309.79</strain>
    </source>
</reference>
<organism evidence="2 3">
    <name type="scientific">Pterulicium gracile</name>
    <dbReference type="NCBI Taxonomy" id="1884261"/>
    <lineage>
        <taxon>Eukaryota</taxon>
        <taxon>Fungi</taxon>
        <taxon>Dikarya</taxon>
        <taxon>Basidiomycota</taxon>
        <taxon>Agaricomycotina</taxon>
        <taxon>Agaricomycetes</taxon>
        <taxon>Agaricomycetidae</taxon>
        <taxon>Agaricales</taxon>
        <taxon>Pleurotineae</taxon>
        <taxon>Pterulaceae</taxon>
        <taxon>Pterulicium</taxon>
    </lineage>
</organism>
<feature type="region of interest" description="Disordered" evidence="1">
    <location>
        <begin position="1"/>
        <end position="54"/>
    </location>
</feature>
<evidence type="ECO:0000313" key="3">
    <source>
        <dbReference type="Proteomes" id="UP000305067"/>
    </source>
</evidence>
<accession>A0A5C3QHE2</accession>
<protein>
    <submittedName>
        <fullName evidence="2">Uncharacterized protein</fullName>
    </submittedName>
</protein>
<feature type="compositionally biased region" description="Basic and acidic residues" evidence="1">
    <location>
        <begin position="270"/>
        <end position="299"/>
    </location>
</feature>
<keyword evidence="3" id="KW-1185">Reference proteome</keyword>
<feature type="region of interest" description="Disordered" evidence="1">
    <location>
        <begin position="188"/>
        <end position="495"/>
    </location>
</feature>
<feature type="compositionally biased region" description="Basic and acidic residues" evidence="1">
    <location>
        <begin position="216"/>
        <end position="230"/>
    </location>
</feature>
<evidence type="ECO:0000256" key="1">
    <source>
        <dbReference type="SAM" id="MobiDB-lite"/>
    </source>
</evidence>